<keyword evidence="7" id="KW-1185">Reference proteome</keyword>
<dbReference type="InterPro" id="IPR008928">
    <property type="entry name" value="6-hairpin_glycosidase_sf"/>
</dbReference>
<dbReference type="InterPro" id="IPR010383">
    <property type="entry name" value="Glyco_hydrolase_94_b-supersand"/>
</dbReference>
<feature type="region of interest" description="Disordered" evidence="3">
    <location>
        <begin position="641"/>
        <end position="676"/>
    </location>
</feature>
<reference evidence="6 7" key="1">
    <citation type="submission" date="2023-11" db="EMBL/GenBank/DDBJ databases">
        <title>Coraliomargarita sp. nov., isolated from marine algae.</title>
        <authorList>
            <person name="Lee J.K."/>
            <person name="Baek J.H."/>
            <person name="Kim J.M."/>
            <person name="Choi D.G."/>
            <person name="Jeon C.O."/>
        </authorList>
    </citation>
    <scope>NUCLEOTIDE SEQUENCE [LARGE SCALE GENOMIC DNA]</scope>
    <source>
        <strain evidence="6 7">J2-16</strain>
    </source>
</reference>
<dbReference type="SUPFAM" id="SSF74650">
    <property type="entry name" value="Galactose mutarotase-like"/>
    <property type="match status" value="1"/>
</dbReference>
<evidence type="ECO:0000313" key="6">
    <source>
        <dbReference type="EMBL" id="WPJ95842.1"/>
    </source>
</evidence>
<feature type="domain" description="Glycosyl hydrolase 94 catalytic" evidence="5">
    <location>
        <begin position="308"/>
        <end position="700"/>
    </location>
</feature>
<dbReference type="InterPro" id="IPR011013">
    <property type="entry name" value="Gal_mutarotase_sf_dom"/>
</dbReference>
<evidence type="ECO:0000259" key="4">
    <source>
        <dbReference type="Pfam" id="PF06165"/>
    </source>
</evidence>
<organism evidence="6 7">
    <name type="scientific">Coraliomargarita algicola</name>
    <dbReference type="NCBI Taxonomy" id="3092156"/>
    <lineage>
        <taxon>Bacteria</taxon>
        <taxon>Pseudomonadati</taxon>
        <taxon>Verrucomicrobiota</taxon>
        <taxon>Opitutia</taxon>
        <taxon>Puniceicoccales</taxon>
        <taxon>Coraliomargaritaceae</taxon>
        <taxon>Coraliomargarita</taxon>
    </lineage>
</organism>
<dbReference type="Pfam" id="PF17167">
    <property type="entry name" value="Glyco_hydro_94"/>
    <property type="match status" value="1"/>
</dbReference>
<feature type="domain" description="Glycosyl hydrolase 94 supersandwich" evidence="4">
    <location>
        <begin position="31"/>
        <end position="281"/>
    </location>
</feature>
<dbReference type="Proteomes" id="UP001324993">
    <property type="component" value="Chromosome"/>
</dbReference>
<evidence type="ECO:0000313" key="7">
    <source>
        <dbReference type="Proteomes" id="UP001324993"/>
    </source>
</evidence>
<dbReference type="Pfam" id="PF06165">
    <property type="entry name" value="GH94_b-supersand"/>
    <property type="match status" value="1"/>
</dbReference>
<feature type="compositionally biased region" description="Polar residues" evidence="3">
    <location>
        <begin position="641"/>
        <end position="667"/>
    </location>
</feature>
<dbReference type="InterPro" id="IPR037018">
    <property type="entry name" value="GH65_N"/>
</dbReference>
<dbReference type="SUPFAM" id="SSF48208">
    <property type="entry name" value="Six-hairpin glycosidases"/>
    <property type="match status" value="1"/>
</dbReference>
<dbReference type="EMBL" id="CP138858">
    <property type="protein sequence ID" value="WPJ95842.1"/>
    <property type="molecule type" value="Genomic_DNA"/>
</dbReference>
<dbReference type="Gene3D" id="2.70.98.40">
    <property type="entry name" value="Glycoside hydrolase, family 65, N-terminal domain"/>
    <property type="match status" value="1"/>
</dbReference>
<dbReference type="PANTHER" id="PTHR37469">
    <property type="entry name" value="CELLOBIONIC ACID PHOSPHORYLASE-RELATED"/>
    <property type="match status" value="1"/>
</dbReference>
<evidence type="ECO:0000256" key="3">
    <source>
        <dbReference type="SAM" id="MobiDB-lite"/>
    </source>
</evidence>
<proteinExistence type="predicted"/>
<dbReference type="InterPro" id="IPR052047">
    <property type="entry name" value="GH94_Enzymes"/>
</dbReference>
<evidence type="ECO:0008006" key="8">
    <source>
        <dbReference type="Google" id="ProtNLM"/>
    </source>
</evidence>
<dbReference type="RefSeq" id="WP_319832718.1">
    <property type="nucleotide sequence ID" value="NZ_CP138858.1"/>
</dbReference>
<keyword evidence="1" id="KW-0328">Glycosyltransferase</keyword>
<evidence type="ECO:0000259" key="5">
    <source>
        <dbReference type="Pfam" id="PF17167"/>
    </source>
</evidence>
<dbReference type="InterPro" id="IPR012341">
    <property type="entry name" value="6hp_glycosidase-like_sf"/>
</dbReference>
<gene>
    <name evidence="6" type="ORF">SH580_20710</name>
</gene>
<dbReference type="PANTHER" id="PTHR37469:SF2">
    <property type="entry name" value="CELLOBIONIC ACID PHOSPHORYLASE"/>
    <property type="match status" value="1"/>
</dbReference>
<keyword evidence="2" id="KW-0808">Transferase</keyword>
<evidence type="ECO:0000256" key="2">
    <source>
        <dbReference type="ARBA" id="ARBA00022679"/>
    </source>
</evidence>
<evidence type="ECO:0000256" key="1">
    <source>
        <dbReference type="ARBA" id="ARBA00022676"/>
    </source>
</evidence>
<dbReference type="Gene3D" id="1.50.10.10">
    <property type="match status" value="1"/>
</dbReference>
<accession>A0ABZ0RLP3</accession>
<name>A0ABZ0RLP3_9BACT</name>
<dbReference type="InterPro" id="IPR033432">
    <property type="entry name" value="GH94_catalytic"/>
</dbReference>
<protein>
    <recommendedName>
        <fullName evidence="8">Glycosyltransferase 36</fullName>
    </recommendedName>
</protein>
<sequence>MSHLAEAPSSKTERSKIQVDQWGHFNLSTNEFVMETPFTPRPWKNILWNQQYNTQPTQASGGVSYKRDHDGSIILLNWTGEKYFYLKNTQTGEVFSPSVAPISNKSFEHFEYKIGLSYSLTKIRQCGLEVTVTQSTDHTRPREYFELELKNLRASEQTWRVVFFSDIDLAVGKGKFGSTDRFEATHTADKRRLITRNLLDTKGDHVAYLECSAPFQGWAFDKECFTGTIGSIARPDAVLEDWPSTQNSIESPILSGYLDYTIPSNEACKTSFTLGLSDTSNQDMQTMPLTTAKDIKISRKKQQARFESTYDSLEVSTPDDEFDLFVNTWIKHQLHYCAFWNRGWAKGFRDSNQDAWAFTLLKPEYSKKMILDCLEYQYSDGRTVRKWAPIDRDAYNDGGTWLIFATHAYLAETGDLAALDIEAAFFESEETGTLYEHLRRCVDYLWKTRGDRGLCLMPYGDWNDRLTGPGKDGKGQSVWTTMAMAESLRKMELIAKQCEYHDDEKEFAEKTRNITAILRKEAWNGEWYSRAFTDAGDPVGAPKCTEGSIYLLPQAWSIIAGIATEDQYPKLIEAVENKLQIVHGFRLLTPPYRAFNPSIGHLSAAQPGRLENGGNYCHGSMFMTYALSLAGQRGKAMNALKSTFPTNPKNPPSVSRQEPYSLTNSYASPEAGETSGRSYFSWRTGAAGWALRCSVEGVMGVVATLEGLTVQGTLPVDNWEEASLVRRFRGKKIRIEWNKTGFVSRSLNGTPIDDIPIDDTLLKESENLLQITF</sequence>